<gene>
    <name evidence="2" type="ORF">AWT59_2349</name>
</gene>
<sequence>MENQLNTQALRIVQLDKLKELQAQEKNLKKLHAELERINLKIKNSEKLSPDDATYLSQLGWLAALSVTIASIAAGAGS</sequence>
<name>A0A139BRG6_9PROT</name>
<evidence type="ECO:0000256" key="1">
    <source>
        <dbReference type="SAM" id="Coils"/>
    </source>
</evidence>
<reference evidence="2 3" key="2">
    <citation type="submission" date="2016-03" db="EMBL/GenBank/DDBJ databases">
        <title>New uncultured bacterium of the family Gallionellaceae from acid mine drainage: description and reconstruction of genome based on metagenomic analysis of microbial community.</title>
        <authorList>
            <person name="Kadnikov V."/>
            <person name="Ivasenko D."/>
            <person name="Beletsky A."/>
            <person name="Mardanov A."/>
            <person name="Danilova E."/>
            <person name="Pimenov N."/>
            <person name="Karnachuk O."/>
            <person name="Ravin N."/>
        </authorList>
    </citation>
    <scope>NUCLEOTIDE SEQUENCE [LARGE SCALE GENOMIC DNA]</scope>
    <source>
        <strain evidence="2">ShG14-8</strain>
    </source>
</reference>
<evidence type="ECO:0000313" key="3">
    <source>
        <dbReference type="Proteomes" id="UP000070578"/>
    </source>
</evidence>
<organism evidence="2 3">
    <name type="scientific">Candidatus Gallionella acididurans</name>
    <dbReference type="NCBI Taxonomy" id="1796491"/>
    <lineage>
        <taxon>Bacteria</taxon>
        <taxon>Pseudomonadati</taxon>
        <taxon>Pseudomonadota</taxon>
        <taxon>Betaproteobacteria</taxon>
        <taxon>Nitrosomonadales</taxon>
        <taxon>Gallionellaceae</taxon>
        <taxon>Gallionella</taxon>
    </lineage>
</organism>
<evidence type="ECO:0000313" key="2">
    <source>
        <dbReference type="EMBL" id="KXS31518.1"/>
    </source>
</evidence>
<keyword evidence="1" id="KW-0175">Coiled coil</keyword>
<reference evidence="2 3" key="1">
    <citation type="submission" date="2016-02" db="EMBL/GenBank/DDBJ databases">
        <authorList>
            <person name="Wen L."/>
            <person name="He K."/>
            <person name="Yang H."/>
        </authorList>
    </citation>
    <scope>NUCLEOTIDE SEQUENCE [LARGE SCALE GENOMIC DNA]</scope>
    <source>
        <strain evidence="2">ShG14-8</strain>
    </source>
</reference>
<dbReference type="EMBL" id="LSLI01000070">
    <property type="protein sequence ID" value="KXS31518.1"/>
    <property type="molecule type" value="Genomic_DNA"/>
</dbReference>
<accession>A0A139BRG6</accession>
<comment type="caution">
    <text evidence="2">The sequence shown here is derived from an EMBL/GenBank/DDBJ whole genome shotgun (WGS) entry which is preliminary data.</text>
</comment>
<dbReference type="Proteomes" id="UP000070578">
    <property type="component" value="Unassembled WGS sequence"/>
</dbReference>
<dbReference type="AlphaFoldDB" id="A0A139BRG6"/>
<protein>
    <submittedName>
        <fullName evidence="2">Uncharacterized protein</fullName>
    </submittedName>
</protein>
<proteinExistence type="predicted"/>
<feature type="coiled-coil region" evidence="1">
    <location>
        <begin position="18"/>
        <end position="48"/>
    </location>
</feature>